<gene>
    <name evidence="4" type="ORF">MENT_LOCUS24901</name>
</gene>
<dbReference type="GO" id="GO:0042302">
    <property type="term" value="F:structural constituent of cuticle"/>
    <property type="evidence" value="ECO:0007669"/>
    <property type="project" value="InterPro"/>
</dbReference>
<dbReference type="InterPro" id="IPR002486">
    <property type="entry name" value="Col_cuticle_N"/>
</dbReference>
<keyword evidence="2" id="KW-1133">Transmembrane helix</keyword>
<dbReference type="Proteomes" id="UP000580250">
    <property type="component" value="Unassembled WGS sequence"/>
</dbReference>
<dbReference type="AlphaFoldDB" id="A0A6V7VEC6"/>
<name>A0A6V7VEC6_MELEN</name>
<evidence type="ECO:0000259" key="3">
    <source>
        <dbReference type="SMART" id="SM01088"/>
    </source>
</evidence>
<keyword evidence="2" id="KW-0472">Membrane</keyword>
<evidence type="ECO:0000256" key="1">
    <source>
        <dbReference type="ARBA" id="ARBA00022737"/>
    </source>
</evidence>
<protein>
    <recommendedName>
        <fullName evidence="3">Nematode cuticle collagen N-terminal domain-containing protein</fullName>
    </recommendedName>
</protein>
<proteinExistence type="predicted"/>
<evidence type="ECO:0000256" key="2">
    <source>
        <dbReference type="SAM" id="Phobius"/>
    </source>
</evidence>
<comment type="caution">
    <text evidence="4">The sequence shown here is derived from an EMBL/GenBank/DDBJ whole genome shotgun (WGS) entry which is preliminary data.</text>
</comment>
<feature type="transmembrane region" description="Helical" evidence="2">
    <location>
        <begin position="37"/>
        <end position="60"/>
    </location>
</feature>
<organism evidence="4 5">
    <name type="scientific">Meloidogyne enterolobii</name>
    <name type="common">Root-knot nematode worm</name>
    <name type="synonym">Meloidogyne mayaguensis</name>
    <dbReference type="NCBI Taxonomy" id="390850"/>
    <lineage>
        <taxon>Eukaryota</taxon>
        <taxon>Metazoa</taxon>
        <taxon>Ecdysozoa</taxon>
        <taxon>Nematoda</taxon>
        <taxon>Chromadorea</taxon>
        <taxon>Rhabditida</taxon>
        <taxon>Tylenchina</taxon>
        <taxon>Tylenchomorpha</taxon>
        <taxon>Tylenchoidea</taxon>
        <taxon>Meloidogynidae</taxon>
        <taxon>Meloidogyninae</taxon>
        <taxon>Meloidogyne</taxon>
    </lineage>
</organism>
<feature type="domain" description="Nematode cuticle collagen N-terminal" evidence="3">
    <location>
        <begin position="36"/>
        <end position="88"/>
    </location>
</feature>
<dbReference type="OrthoDB" id="5983381at2759"/>
<reference evidence="4 5" key="1">
    <citation type="submission" date="2020-08" db="EMBL/GenBank/DDBJ databases">
        <authorList>
            <person name="Koutsovoulos G."/>
            <person name="Danchin GJ E."/>
        </authorList>
    </citation>
    <scope>NUCLEOTIDE SEQUENCE [LARGE SCALE GENOMIC DNA]</scope>
</reference>
<keyword evidence="2" id="KW-0812">Transmembrane</keyword>
<dbReference type="SMART" id="SM01088">
    <property type="entry name" value="Col_cuticle_N"/>
    <property type="match status" value="1"/>
</dbReference>
<evidence type="ECO:0000313" key="4">
    <source>
        <dbReference type="EMBL" id="CAD2173300.1"/>
    </source>
</evidence>
<dbReference type="Pfam" id="PF01484">
    <property type="entry name" value="Col_cuticle_N"/>
    <property type="match status" value="1"/>
</dbReference>
<accession>A0A6V7VEC6</accession>
<keyword evidence="1" id="KW-0677">Repeat</keyword>
<sequence>MENILILLGCSSLENQEENIIDEDVKMKREIKNARQLAMFSICCCCCSIVLALVTLPALLSSVRTLHSDIQIESDFCRIRLRNFWTEMENEENNEEIQIRQKRAWLFGRWVPDSSVVHAAKTFTGSEQKVPPHLLLMVDTEHLHLFHSQMKLMTKNNLQNLILLLQLMEELKLWY</sequence>
<evidence type="ECO:0000313" key="5">
    <source>
        <dbReference type="Proteomes" id="UP000580250"/>
    </source>
</evidence>
<dbReference type="EMBL" id="CAJEWN010000215">
    <property type="protein sequence ID" value="CAD2173300.1"/>
    <property type="molecule type" value="Genomic_DNA"/>
</dbReference>